<evidence type="ECO:0000256" key="1">
    <source>
        <dbReference type="SAM" id="Phobius"/>
    </source>
</evidence>
<dbReference type="AlphaFoldDB" id="A0A1K1LLE7"/>
<name>A0A1K1LLE7_9BACT</name>
<dbReference type="OrthoDB" id="5644612at2"/>
<keyword evidence="1" id="KW-1133">Transmembrane helix</keyword>
<dbReference type="KEGG" id="dpg:DESPIGER_2484"/>
<accession>A0A1K1LLE7</accession>
<dbReference type="Proteomes" id="UP000186323">
    <property type="component" value="Chromosome I"/>
</dbReference>
<proteinExistence type="predicted"/>
<reference evidence="3" key="1">
    <citation type="submission" date="2016-10" db="EMBL/GenBank/DDBJ databases">
        <authorList>
            <person name="Wegmann U."/>
        </authorList>
    </citation>
    <scope>NUCLEOTIDE SEQUENCE [LARGE SCALE GENOMIC DNA]</scope>
</reference>
<dbReference type="EMBL" id="LT630450">
    <property type="protein sequence ID" value="SFV74302.1"/>
    <property type="molecule type" value="Genomic_DNA"/>
</dbReference>
<evidence type="ECO:0000313" key="3">
    <source>
        <dbReference type="Proteomes" id="UP000186323"/>
    </source>
</evidence>
<organism evidence="2 3">
    <name type="scientific">Desulfovibrio piger</name>
    <dbReference type="NCBI Taxonomy" id="901"/>
    <lineage>
        <taxon>Bacteria</taxon>
        <taxon>Pseudomonadati</taxon>
        <taxon>Thermodesulfobacteriota</taxon>
        <taxon>Desulfovibrionia</taxon>
        <taxon>Desulfovibrionales</taxon>
        <taxon>Desulfovibrionaceae</taxon>
        <taxon>Desulfovibrio</taxon>
    </lineage>
</organism>
<feature type="transmembrane region" description="Helical" evidence="1">
    <location>
        <begin position="15"/>
        <end position="39"/>
    </location>
</feature>
<evidence type="ECO:0000313" key="2">
    <source>
        <dbReference type="EMBL" id="SFV74302.1"/>
    </source>
</evidence>
<keyword evidence="3" id="KW-1185">Reference proteome</keyword>
<dbReference type="RefSeq" id="WP_072337221.1">
    <property type="nucleotide sequence ID" value="NZ_LT630450.1"/>
</dbReference>
<sequence length="168" mass="18225">MENYVANVIPHLQQWWPVIIRLAYLIGIVFAVVSLVQAVSRKQRFNRSTAIWSFICAVLLLNLPALMDSLSMTVFNQSSEQALSYSPPSSPGSIYIQFAVYAIASIGVIGIARGLCLIRDTPNQSMNLSRGLVHLFGGILAVNLVTFLRGLGATVGGDVQTYIANIIG</sequence>
<keyword evidence="1" id="KW-0472">Membrane</keyword>
<feature type="transmembrane region" description="Helical" evidence="1">
    <location>
        <begin position="128"/>
        <end position="148"/>
    </location>
</feature>
<feature type="transmembrane region" description="Helical" evidence="1">
    <location>
        <begin position="94"/>
        <end position="116"/>
    </location>
</feature>
<keyword evidence="1" id="KW-0812">Transmembrane</keyword>
<protein>
    <submittedName>
        <fullName evidence="2">Uncharacterized protein</fullName>
    </submittedName>
</protein>
<feature type="transmembrane region" description="Helical" evidence="1">
    <location>
        <begin position="51"/>
        <end position="74"/>
    </location>
</feature>
<gene>
    <name evidence="2" type="ORF">DESPIGER_2484</name>
</gene>